<dbReference type="InterPro" id="IPR000863">
    <property type="entry name" value="Sulfotransferase_dom"/>
</dbReference>
<evidence type="ECO:0000256" key="5">
    <source>
        <dbReference type="ARBA" id="ARBA00022968"/>
    </source>
</evidence>
<evidence type="ECO:0000256" key="9">
    <source>
        <dbReference type="PIRSR" id="PIRSR637359-1"/>
    </source>
</evidence>
<evidence type="ECO:0000256" key="8">
    <source>
        <dbReference type="ARBA" id="ARBA00023180"/>
    </source>
</evidence>
<protein>
    <submittedName>
        <fullName evidence="14">Uncharacterized protein</fullName>
    </submittedName>
</protein>
<organism evidence="14 15">
    <name type="scientific">Chrysophaeum taylorii</name>
    <dbReference type="NCBI Taxonomy" id="2483200"/>
    <lineage>
        <taxon>Eukaryota</taxon>
        <taxon>Sar</taxon>
        <taxon>Stramenopiles</taxon>
        <taxon>Ochrophyta</taxon>
        <taxon>Pelagophyceae</taxon>
        <taxon>Pelagomonadales</taxon>
        <taxon>Pelagomonadaceae</taxon>
        <taxon>Chrysophaeum</taxon>
    </lineage>
</organism>
<comment type="caution">
    <text evidence="14">The sequence shown here is derived from an EMBL/GenBank/DDBJ whole genome shotgun (WGS) entry which is preliminary data.</text>
</comment>
<dbReference type="AlphaFoldDB" id="A0AAD7XGB9"/>
<dbReference type="InterPro" id="IPR027417">
    <property type="entry name" value="P-loop_NTPase"/>
</dbReference>
<evidence type="ECO:0000259" key="13">
    <source>
        <dbReference type="Pfam" id="PF02434"/>
    </source>
</evidence>
<evidence type="ECO:0000256" key="4">
    <source>
        <dbReference type="ARBA" id="ARBA00022692"/>
    </source>
</evidence>
<evidence type="ECO:0000256" key="10">
    <source>
        <dbReference type="PIRSR" id="PIRSR637359-2"/>
    </source>
</evidence>
<accession>A0AAD7XGB9</accession>
<feature type="binding site" evidence="10">
    <location>
        <position position="623"/>
    </location>
    <ligand>
        <name>3'-phosphoadenylyl sulfate</name>
        <dbReference type="ChEBI" id="CHEBI:58339"/>
    </ligand>
</feature>
<keyword evidence="3" id="KW-0808">Transferase</keyword>
<dbReference type="Pfam" id="PF00685">
    <property type="entry name" value="Sulfotransfer_1"/>
    <property type="match status" value="1"/>
</dbReference>
<feature type="compositionally biased region" description="Basic residues" evidence="11">
    <location>
        <begin position="765"/>
        <end position="779"/>
    </location>
</feature>
<feature type="active site" description="For sulfotransferase activity" evidence="9">
    <location>
        <position position="534"/>
    </location>
</feature>
<evidence type="ECO:0000256" key="3">
    <source>
        <dbReference type="ARBA" id="ARBA00022679"/>
    </source>
</evidence>
<keyword evidence="2" id="KW-0328">Glycosyltransferase</keyword>
<feature type="domain" description="Fringe-like glycosyltransferase" evidence="13">
    <location>
        <begin position="364"/>
        <end position="466"/>
    </location>
</feature>
<comment type="subcellular location">
    <subcellularLocation>
        <location evidence="1">Membrane</location>
        <topology evidence="1">Single-pass type II membrane protein</topology>
    </subcellularLocation>
</comment>
<name>A0AAD7XGB9_9STRA</name>
<keyword evidence="7" id="KW-0472">Membrane</keyword>
<feature type="domain" description="Sulfotransferase" evidence="12">
    <location>
        <begin position="526"/>
        <end position="749"/>
    </location>
</feature>
<evidence type="ECO:0000313" key="14">
    <source>
        <dbReference type="EMBL" id="KAJ8600297.1"/>
    </source>
</evidence>
<evidence type="ECO:0000256" key="2">
    <source>
        <dbReference type="ARBA" id="ARBA00022676"/>
    </source>
</evidence>
<dbReference type="InterPro" id="IPR003378">
    <property type="entry name" value="Fringe-like_glycosylTrfase"/>
</dbReference>
<evidence type="ECO:0000313" key="15">
    <source>
        <dbReference type="Proteomes" id="UP001230188"/>
    </source>
</evidence>
<keyword evidence="6" id="KW-1133">Transmembrane helix</keyword>
<keyword evidence="4" id="KW-0812">Transmembrane</keyword>
<evidence type="ECO:0000259" key="12">
    <source>
        <dbReference type="Pfam" id="PF00685"/>
    </source>
</evidence>
<reference evidence="14" key="1">
    <citation type="submission" date="2023-01" db="EMBL/GenBank/DDBJ databases">
        <title>Metagenome sequencing of chrysophaentin producing Chrysophaeum taylorii.</title>
        <authorList>
            <person name="Davison J."/>
            <person name="Bewley C."/>
        </authorList>
    </citation>
    <scope>NUCLEOTIDE SEQUENCE</scope>
    <source>
        <strain evidence="14">NIES-1699</strain>
    </source>
</reference>
<dbReference type="EMBL" id="JAQMWT010000524">
    <property type="protein sequence ID" value="KAJ8600297.1"/>
    <property type="molecule type" value="Genomic_DNA"/>
</dbReference>
<keyword evidence="5" id="KW-0735">Signal-anchor</keyword>
<dbReference type="Gene3D" id="3.40.50.300">
    <property type="entry name" value="P-loop containing nucleotide triphosphate hydrolases"/>
    <property type="match status" value="1"/>
</dbReference>
<feature type="region of interest" description="Disordered" evidence="11">
    <location>
        <begin position="765"/>
        <end position="785"/>
    </location>
</feature>
<proteinExistence type="predicted"/>
<evidence type="ECO:0000256" key="6">
    <source>
        <dbReference type="ARBA" id="ARBA00022989"/>
    </source>
</evidence>
<keyword evidence="15" id="KW-1185">Reference proteome</keyword>
<sequence>MMLPPTTIMVAAAAAVAAAAERVFYVVLVDESQRDHARAAACTWLRVVAPPAKTILVTERNRSTFLASFRACSFRPAPHLAVKSLLDYTHVVRRFATALKPADDDWVVIAHAHTLVRPGKLAAMLKDRQIGDYAGLVRNASDGPQYLGYFPHVAPEHGLVLRGVAARKLTTEARRDDFDFRAAEFGAARLAAELRAFGITPTDSDCFRAVSGDDDDDDDDDWMQRGVTLGPLDPREMLAFGARVWGSALRPPPSYPKSSSSPTLAIAVLVRESEAVEAVAAIERGWGSAVRRENGRNSVEFFVSADVVVAADKEDVVRLALPPRPDASSRFYWSKKSFAKGDEWNEWLRRKVAAVARRFYDDDDHDETSSRDFVMIVDDDTEVVPGRLFEVLAEYDPRRAVAFGRKFGHVEKGALVGGGPGIVISRAALRRMAAVDCPDALPIISKTVPGGDGWLGQCFDMAGVRVADDWRFKSFPRHAYPPDQRSRFATFHRNSHKNPVFFVDPTTTCRHVVSHWILRRPTCAPRFAIIGAPKCGTTSLHYVLGQHPDVALPSRKELNFWGSPWSSSSATPTTLRSFLFRYLGAFPYGRVTGESSPDYFVSGDAPKNMLRFVPKIQLVISLRDPVDRAASAYHNKLDDKSLHRYLNVDDPRLDTDLPSYTPPSFSDLALDVNDTLETCPDYARHRTMREPGQPGCFVNPFVLHSYYAKYLRPWFDAFQPHHFLVLDYADLANAPNATFARLAHFLGLSPFPYDTALRYNTRHNRGVHPASRRRNKKPRAGGIVTATYRDPPGPWTIDHRTATILHRYFRSPNRQLHALLATTGHAKPSWLRSSSSQ</sequence>
<dbReference type="Gene3D" id="3.90.550.50">
    <property type="match status" value="1"/>
</dbReference>
<dbReference type="PANTHER" id="PTHR10605">
    <property type="entry name" value="HEPARAN SULFATE SULFOTRANSFERASE"/>
    <property type="match status" value="1"/>
</dbReference>
<dbReference type="Pfam" id="PF02434">
    <property type="entry name" value="Fringe"/>
    <property type="match status" value="1"/>
</dbReference>
<dbReference type="GO" id="GO:0016020">
    <property type="term" value="C:membrane"/>
    <property type="evidence" value="ECO:0007669"/>
    <property type="project" value="UniProtKB-SubCell"/>
</dbReference>
<evidence type="ECO:0000256" key="7">
    <source>
        <dbReference type="ARBA" id="ARBA00023136"/>
    </source>
</evidence>
<gene>
    <name evidence="14" type="ORF">CTAYLR_000709</name>
</gene>
<dbReference type="GO" id="GO:0016757">
    <property type="term" value="F:glycosyltransferase activity"/>
    <property type="evidence" value="ECO:0007669"/>
    <property type="project" value="UniProtKB-KW"/>
</dbReference>
<dbReference type="GO" id="GO:0008146">
    <property type="term" value="F:sulfotransferase activity"/>
    <property type="evidence" value="ECO:0007669"/>
    <property type="project" value="InterPro"/>
</dbReference>
<feature type="binding site" evidence="10">
    <location>
        <position position="631"/>
    </location>
    <ligand>
        <name>3'-phosphoadenylyl sulfate</name>
        <dbReference type="ChEBI" id="CHEBI:58339"/>
    </ligand>
</feature>
<dbReference type="Proteomes" id="UP001230188">
    <property type="component" value="Unassembled WGS sequence"/>
</dbReference>
<dbReference type="SUPFAM" id="SSF52540">
    <property type="entry name" value="P-loop containing nucleoside triphosphate hydrolases"/>
    <property type="match status" value="1"/>
</dbReference>
<dbReference type="InterPro" id="IPR037359">
    <property type="entry name" value="NST/OST"/>
</dbReference>
<evidence type="ECO:0000256" key="11">
    <source>
        <dbReference type="SAM" id="MobiDB-lite"/>
    </source>
</evidence>
<keyword evidence="8" id="KW-0325">Glycoprotein</keyword>
<evidence type="ECO:0000256" key="1">
    <source>
        <dbReference type="ARBA" id="ARBA00004606"/>
    </source>
</evidence>
<dbReference type="PANTHER" id="PTHR10605:SF56">
    <property type="entry name" value="BIFUNCTIONAL HEPARAN SULFATE N-DEACETYLASE_N-SULFOTRANSFERASE"/>
    <property type="match status" value="1"/>
</dbReference>